<dbReference type="AlphaFoldDB" id="A0A2M7UY52"/>
<gene>
    <name evidence="2" type="ORF">COX90_02050</name>
</gene>
<name>A0A2M7UY52_9BACT</name>
<proteinExistence type="predicted"/>
<comment type="caution">
    <text evidence="2">The sequence shown here is derived from an EMBL/GenBank/DDBJ whole genome shotgun (WGS) entry which is preliminary data.</text>
</comment>
<accession>A0A2M7UY52</accession>
<evidence type="ECO:0000256" key="1">
    <source>
        <dbReference type="SAM" id="MobiDB-lite"/>
    </source>
</evidence>
<organism evidence="2 3">
    <name type="scientific">Candidatus Nealsonbacteria bacterium CG_4_10_14_0_2_um_filter_38_17</name>
    <dbReference type="NCBI Taxonomy" id="1974680"/>
    <lineage>
        <taxon>Bacteria</taxon>
        <taxon>Candidatus Nealsoniibacteriota</taxon>
    </lineage>
</organism>
<dbReference type="Proteomes" id="UP000230760">
    <property type="component" value="Unassembled WGS sequence"/>
</dbReference>
<evidence type="ECO:0000313" key="3">
    <source>
        <dbReference type="Proteomes" id="UP000230760"/>
    </source>
</evidence>
<evidence type="ECO:0000313" key="2">
    <source>
        <dbReference type="EMBL" id="PIZ88911.1"/>
    </source>
</evidence>
<feature type="non-terminal residue" evidence="2">
    <location>
        <position position="1"/>
    </location>
</feature>
<feature type="region of interest" description="Disordered" evidence="1">
    <location>
        <begin position="1"/>
        <end position="27"/>
    </location>
</feature>
<protein>
    <submittedName>
        <fullName evidence="2">Uncharacterized protein</fullName>
    </submittedName>
</protein>
<feature type="compositionally biased region" description="Polar residues" evidence="1">
    <location>
        <begin position="1"/>
        <end position="26"/>
    </location>
</feature>
<reference evidence="3" key="1">
    <citation type="submission" date="2017-09" db="EMBL/GenBank/DDBJ databases">
        <title>Depth-based differentiation of microbial function through sediment-hosted aquifers and enrichment of novel symbionts in the deep terrestrial subsurface.</title>
        <authorList>
            <person name="Probst A.J."/>
            <person name="Ladd B."/>
            <person name="Jarett J.K."/>
            <person name="Geller-Mcgrath D.E."/>
            <person name="Sieber C.M.K."/>
            <person name="Emerson J.B."/>
            <person name="Anantharaman K."/>
            <person name="Thomas B.C."/>
            <person name="Malmstrom R."/>
            <person name="Stieglmeier M."/>
            <person name="Klingl A."/>
            <person name="Woyke T."/>
            <person name="Ryan C.M."/>
            <person name="Banfield J.F."/>
        </authorList>
    </citation>
    <scope>NUCLEOTIDE SEQUENCE [LARGE SCALE GENOMIC DNA]</scope>
</reference>
<sequence>NPSLRSGTLFPNGNKNPSLRSGTLFPNGNKDQDKFHLALERALELIDLTLSDDKWRDNTLALLRLRDEVAKFYVAERTDDISFLYKAL</sequence>
<dbReference type="EMBL" id="PFPB01000036">
    <property type="protein sequence ID" value="PIZ88911.1"/>
    <property type="molecule type" value="Genomic_DNA"/>
</dbReference>